<dbReference type="Proteomes" id="UP000051248">
    <property type="component" value="Unassembled WGS sequence"/>
</dbReference>
<name>A0A0R1KK88_9LACO</name>
<reference evidence="3 4" key="1">
    <citation type="journal article" date="2015" name="Genome Announc.">
        <title>Expanding the biotechnology potential of lactobacilli through comparative genomics of 213 strains and associated genera.</title>
        <authorList>
            <person name="Sun Z."/>
            <person name="Harris H.M."/>
            <person name="McCann A."/>
            <person name="Guo C."/>
            <person name="Argimon S."/>
            <person name="Zhang W."/>
            <person name="Yang X."/>
            <person name="Jeffery I.B."/>
            <person name="Cooney J.C."/>
            <person name="Kagawa T.F."/>
            <person name="Liu W."/>
            <person name="Song Y."/>
            <person name="Salvetti E."/>
            <person name="Wrobel A."/>
            <person name="Rasinkangas P."/>
            <person name="Parkhill J."/>
            <person name="Rea M.C."/>
            <person name="O'Sullivan O."/>
            <person name="Ritari J."/>
            <person name="Douillard F.P."/>
            <person name="Paul Ross R."/>
            <person name="Yang R."/>
            <person name="Briner A.E."/>
            <person name="Felis G.E."/>
            <person name="de Vos W.M."/>
            <person name="Barrangou R."/>
            <person name="Klaenhammer T.R."/>
            <person name="Caufield P.W."/>
            <person name="Cui Y."/>
            <person name="Zhang H."/>
            <person name="O'Toole P.W."/>
        </authorList>
    </citation>
    <scope>NUCLEOTIDE SEQUENCE [LARGE SCALE GENOMIC DNA]</scope>
    <source>
        <strain evidence="3 4">DSM 19682</strain>
    </source>
</reference>
<dbReference type="InterPro" id="IPR024968">
    <property type="entry name" value="SlpA_C_lactobacillus"/>
</dbReference>
<comment type="caution">
    <text evidence="3">The sequence shown here is derived from an EMBL/GenBank/DDBJ whole genome shotgun (WGS) entry which is preliminary data.</text>
</comment>
<dbReference type="RefSeq" id="WP_025025361.1">
    <property type="nucleotide sequence ID" value="NZ_AZDZ01000003.1"/>
</dbReference>
<dbReference type="OrthoDB" id="2304486at2"/>
<keyword evidence="4" id="KW-1185">Reference proteome</keyword>
<protein>
    <recommendedName>
        <fullName evidence="2">S-layer protein C-terminal domain-containing protein</fullName>
    </recommendedName>
</protein>
<gene>
    <name evidence="3" type="ORF">FD03_GL001831</name>
</gene>
<evidence type="ECO:0000256" key="1">
    <source>
        <dbReference type="SAM" id="SignalP"/>
    </source>
</evidence>
<dbReference type="SUPFAM" id="SSF57884">
    <property type="entry name" value="Ada DNA repair protein, N-terminal domain (N-Ada 10)"/>
    <property type="match status" value="1"/>
</dbReference>
<dbReference type="EMBL" id="AZDZ01000003">
    <property type="protein sequence ID" value="KRK80410.1"/>
    <property type="molecule type" value="Genomic_DNA"/>
</dbReference>
<accession>A0A0R1KK88</accession>
<keyword evidence="1" id="KW-0732">Signal</keyword>
<feature type="chain" id="PRO_5039310229" description="S-layer protein C-terminal domain-containing protein" evidence="1">
    <location>
        <begin position="25"/>
        <end position="244"/>
    </location>
</feature>
<dbReference type="AlphaFoldDB" id="A0A0R1KK88"/>
<feature type="domain" description="S-layer protein C-terminal" evidence="2">
    <location>
        <begin position="125"/>
        <end position="169"/>
    </location>
</feature>
<proteinExistence type="predicted"/>
<sequence length="244" mass="26892">MKKGIISSLIATTIMLFGSFQSLITVSANTQASGEITNTKGVVTTNKLANIYALKDNKLVQVTNRALTPDSDWLFNKTMSGDDGLTYYHVATNEWLPSDSVKSNVNNNHPSAPREKTSVTIGRWSSATVNSNGDRTGNILPTNSSWQAFSDVTYINGQKFYQIGSNEYVSDYDLTTSQPAYIAPTYTTDTPINTGTYVGTVVGNKASHIYHLPTQHRYRIGHKNIIYFSSEQEAINKGYHKSKA</sequence>
<dbReference type="PATRIC" id="fig|1423775.4.peg.1868"/>
<dbReference type="Gene3D" id="3.40.10.10">
    <property type="entry name" value="DNA Methylphosphotriester Repair Domain"/>
    <property type="match status" value="1"/>
</dbReference>
<evidence type="ECO:0000313" key="3">
    <source>
        <dbReference type="EMBL" id="KRK80410.1"/>
    </source>
</evidence>
<dbReference type="STRING" id="1423775.FD03_GL001831"/>
<feature type="signal peptide" evidence="1">
    <location>
        <begin position="1"/>
        <end position="24"/>
    </location>
</feature>
<evidence type="ECO:0000259" key="2">
    <source>
        <dbReference type="Pfam" id="PF03217"/>
    </source>
</evidence>
<organism evidence="3 4">
    <name type="scientific">Companilactobacillus nodensis DSM 19682 = JCM 14932 = NBRC 107160</name>
    <dbReference type="NCBI Taxonomy" id="1423775"/>
    <lineage>
        <taxon>Bacteria</taxon>
        <taxon>Bacillati</taxon>
        <taxon>Bacillota</taxon>
        <taxon>Bacilli</taxon>
        <taxon>Lactobacillales</taxon>
        <taxon>Lactobacillaceae</taxon>
        <taxon>Companilactobacillus</taxon>
    </lineage>
</organism>
<evidence type="ECO:0000313" key="4">
    <source>
        <dbReference type="Proteomes" id="UP000051248"/>
    </source>
</evidence>
<dbReference type="InterPro" id="IPR035451">
    <property type="entry name" value="Ada-like_dom_sf"/>
</dbReference>
<dbReference type="Pfam" id="PF03217">
    <property type="entry name" value="SlpA"/>
    <property type="match status" value="1"/>
</dbReference>